<evidence type="ECO:0000313" key="10">
    <source>
        <dbReference type="EMBL" id="GIQ63029.1"/>
    </source>
</evidence>
<comment type="similarity">
    <text evidence="2 7 8">Belongs to the dihydrofolate reductase family.</text>
</comment>
<dbReference type="SUPFAM" id="SSF53597">
    <property type="entry name" value="Dihydrofolate reductase-like"/>
    <property type="match status" value="1"/>
</dbReference>
<dbReference type="EC" id="1.5.1.3" evidence="3 7"/>
<dbReference type="RefSeq" id="WP_062492943.1">
    <property type="nucleotide sequence ID" value="NZ_BOVJ01000050.1"/>
</dbReference>
<evidence type="ECO:0000256" key="1">
    <source>
        <dbReference type="ARBA" id="ARBA00004903"/>
    </source>
</evidence>
<comment type="caution">
    <text evidence="10">The sequence shown here is derived from an EMBL/GenBank/DDBJ whole genome shotgun (WGS) entry which is preliminary data.</text>
</comment>
<evidence type="ECO:0000256" key="4">
    <source>
        <dbReference type="ARBA" id="ARBA00022563"/>
    </source>
</evidence>
<keyword evidence="5 7" id="KW-0521">NADP</keyword>
<dbReference type="EMBL" id="BOVJ01000050">
    <property type="protein sequence ID" value="GIQ63029.1"/>
    <property type="molecule type" value="Genomic_DNA"/>
</dbReference>
<accession>A0ABQ4N4G1</accession>
<dbReference type="InterPro" id="IPR001796">
    <property type="entry name" value="DHFR_dom"/>
</dbReference>
<dbReference type="PIRSF" id="PIRSF000194">
    <property type="entry name" value="DHFR"/>
    <property type="match status" value="1"/>
</dbReference>
<dbReference type="Proteomes" id="UP000680304">
    <property type="component" value="Unassembled WGS sequence"/>
</dbReference>
<comment type="function">
    <text evidence="7">Key enzyme in folate metabolism. Catalyzes an essential reaction for de novo glycine and purine synthesis, and for DNA precursor synthesis.</text>
</comment>
<feature type="domain" description="DHFR" evidence="9">
    <location>
        <begin position="2"/>
        <end position="160"/>
    </location>
</feature>
<organism evidence="10 11">
    <name type="scientific">Paenibacillus cisolokensis</name>
    <dbReference type="NCBI Taxonomy" id="1658519"/>
    <lineage>
        <taxon>Bacteria</taxon>
        <taxon>Bacillati</taxon>
        <taxon>Bacillota</taxon>
        <taxon>Bacilli</taxon>
        <taxon>Bacillales</taxon>
        <taxon>Paenibacillaceae</taxon>
        <taxon>Paenibacillus</taxon>
    </lineage>
</organism>
<dbReference type="InterPro" id="IPR012259">
    <property type="entry name" value="DHFR"/>
</dbReference>
<dbReference type="PRINTS" id="PR00070">
    <property type="entry name" value="DHFR"/>
</dbReference>
<dbReference type="Gene3D" id="3.40.430.10">
    <property type="entry name" value="Dihydrofolate Reductase, subunit A"/>
    <property type="match status" value="1"/>
</dbReference>
<reference evidence="10 11" key="1">
    <citation type="submission" date="2021-04" db="EMBL/GenBank/DDBJ databases">
        <title>Draft genome sequence of Paenibacillus cisolokensis, LC2-13A.</title>
        <authorList>
            <person name="Uke A."/>
            <person name="Chhe C."/>
            <person name="Baramee S."/>
            <person name="Kosugi A."/>
        </authorList>
    </citation>
    <scope>NUCLEOTIDE SEQUENCE [LARGE SCALE GENOMIC DNA]</scope>
    <source>
        <strain evidence="10 11">LC2-13A</strain>
    </source>
</reference>
<evidence type="ECO:0000256" key="8">
    <source>
        <dbReference type="RuleBase" id="RU004474"/>
    </source>
</evidence>
<evidence type="ECO:0000256" key="2">
    <source>
        <dbReference type="ARBA" id="ARBA00009539"/>
    </source>
</evidence>
<protein>
    <recommendedName>
        <fullName evidence="3 7">Dihydrofolate reductase</fullName>
        <ecNumber evidence="3 7">1.5.1.3</ecNumber>
    </recommendedName>
</protein>
<keyword evidence="4 7" id="KW-0554">One-carbon metabolism</keyword>
<evidence type="ECO:0000256" key="3">
    <source>
        <dbReference type="ARBA" id="ARBA00012856"/>
    </source>
</evidence>
<dbReference type="InterPro" id="IPR017925">
    <property type="entry name" value="DHFR_CS"/>
</dbReference>
<comment type="catalytic activity">
    <reaction evidence="7">
        <text>(6S)-5,6,7,8-tetrahydrofolate + NADP(+) = 7,8-dihydrofolate + NADPH + H(+)</text>
        <dbReference type="Rhea" id="RHEA:15009"/>
        <dbReference type="ChEBI" id="CHEBI:15378"/>
        <dbReference type="ChEBI" id="CHEBI:57451"/>
        <dbReference type="ChEBI" id="CHEBI:57453"/>
        <dbReference type="ChEBI" id="CHEBI:57783"/>
        <dbReference type="ChEBI" id="CHEBI:58349"/>
        <dbReference type="EC" id="1.5.1.3"/>
    </reaction>
</comment>
<comment type="pathway">
    <text evidence="1 7">Cofactor biosynthesis; tetrahydrofolate biosynthesis; 5,6,7,8-tetrahydrofolate from 7,8-dihydrofolate: step 1/1.</text>
</comment>
<proteinExistence type="inferred from homology"/>
<dbReference type="PANTHER" id="PTHR48069:SF3">
    <property type="entry name" value="DIHYDROFOLATE REDUCTASE"/>
    <property type="match status" value="1"/>
</dbReference>
<dbReference type="Pfam" id="PF00186">
    <property type="entry name" value="DHFR_1"/>
    <property type="match status" value="1"/>
</dbReference>
<dbReference type="PROSITE" id="PS51330">
    <property type="entry name" value="DHFR_2"/>
    <property type="match status" value="1"/>
</dbReference>
<evidence type="ECO:0000259" key="9">
    <source>
        <dbReference type="PROSITE" id="PS51330"/>
    </source>
</evidence>
<keyword evidence="11" id="KW-1185">Reference proteome</keyword>
<evidence type="ECO:0000256" key="5">
    <source>
        <dbReference type="ARBA" id="ARBA00022857"/>
    </source>
</evidence>
<dbReference type="InterPro" id="IPR024072">
    <property type="entry name" value="DHFR-like_dom_sf"/>
</dbReference>
<evidence type="ECO:0000256" key="7">
    <source>
        <dbReference type="PIRNR" id="PIRNR000194"/>
    </source>
</evidence>
<name>A0ABQ4N4G1_9BACL</name>
<keyword evidence="6 7" id="KW-0560">Oxidoreductase</keyword>
<evidence type="ECO:0000313" key="11">
    <source>
        <dbReference type="Proteomes" id="UP000680304"/>
    </source>
</evidence>
<sequence>MGITMIAAMDRNRLIGRNNELPWRIPADMAYFVRMTKGKTVVMGRKTLESFNGPLKNRTNVVLTRSRDFRPEGCEVAHSVEEALARYAGGGELMIIGGAEVYKQFLPYADKLLLTEIDEEFEGDTYFPSFDEAEWKLSGSEKGVKNDENPYDYWFRTYVRR</sequence>
<dbReference type="PANTHER" id="PTHR48069">
    <property type="entry name" value="DIHYDROFOLATE REDUCTASE"/>
    <property type="match status" value="1"/>
</dbReference>
<evidence type="ECO:0000256" key="6">
    <source>
        <dbReference type="ARBA" id="ARBA00023002"/>
    </source>
</evidence>
<dbReference type="CDD" id="cd00209">
    <property type="entry name" value="DHFR"/>
    <property type="match status" value="1"/>
</dbReference>
<dbReference type="PROSITE" id="PS00075">
    <property type="entry name" value="DHFR_1"/>
    <property type="match status" value="1"/>
</dbReference>
<gene>
    <name evidence="10" type="primary">dfrA</name>
    <name evidence="10" type="ORF">PACILC2_15970</name>
</gene>